<dbReference type="Pfam" id="PF22058">
    <property type="entry name" value="X25_BaPul_like"/>
    <property type="match status" value="3"/>
</dbReference>
<dbReference type="CDD" id="cd12962">
    <property type="entry name" value="X25_BaPul_like"/>
    <property type="match status" value="3"/>
</dbReference>
<dbReference type="InterPro" id="IPR014756">
    <property type="entry name" value="Ig_E-set"/>
</dbReference>
<dbReference type="EMBL" id="FNHU01000008">
    <property type="protein sequence ID" value="SDM88648.1"/>
    <property type="molecule type" value="Genomic_DNA"/>
</dbReference>
<dbReference type="InterPro" id="IPR017853">
    <property type="entry name" value="GH"/>
</dbReference>
<feature type="domain" description="Glycosyl hydrolase family 13 catalytic" evidence="4">
    <location>
        <begin position="173"/>
        <end position="623"/>
    </location>
</feature>
<reference evidence="5 6" key="1">
    <citation type="submission" date="2016-10" db="EMBL/GenBank/DDBJ databases">
        <authorList>
            <person name="de Groot N.N."/>
        </authorList>
    </citation>
    <scope>NUCLEOTIDE SEQUENCE [LARGE SCALE GENOMIC DNA]</scope>
    <source>
        <strain evidence="5 6">KPR-7B</strain>
    </source>
</reference>
<dbReference type="CDD" id="cd11341">
    <property type="entry name" value="AmyAc_Pullulanase_LD-like"/>
    <property type="match status" value="1"/>
</dbReference>
<dbReference type="Gene3D" id="3.20.20.80">
    <property type="entry name" value="Glycosidases"/>
    <property type="match status" value="2"/>
</dbReference>
<evidence type="ECO:0000259" key="4">
    <source>
        <dbReference type="SMART" id="SM00642"/>
    </source>
</evidence>
<evidence type="ECO:0000313" key="5">
    <source>
        <dbReference type="EMBL" id="SDM88648.1"/>
    </source>
</evidence>
<dbReference type="InterPro" id="IPR013780">
    <property type="entry name" value="Glyco_hydro_b"/>
</dbReference>
<feature type="region of interest" description="Disordered" evidence="2">
    <location>
        <begin position="1956"/>
        <end position="2023"/>
    </location>
</feature>
<dbReference type="NCBIfam" id="TIGR02103">
    <property type="entry name" value="pullul_strch"/>
    <property type="match status" value="1"/>
</dbReference>
<sequence>MRLHSLHARRHKRSRALGVIAATALTLSTGAIGLAAQPAVAAADEAAPGSVALVGSLQDELGCGADWDPACDVTELTDADGDGTWEYTATVPAGSYEIKVALNDTWDTSYGKDGGGDNIPLTLAGDAELTFTWNQDSHRIGLASADLDGAYTDADAALAAAPVRQGTGEQFYFVLTDRFANGDTSNDAGGLTGGSDITGLDPTDKGYYHGGDIQGLIDHLDYIQDLGTTAIWLTPSFTNQAVQGTGENASAGYHGYWITDFTSIDPHLGGNEALAQLRDALHERGMKLYLDIITNHTADLISYEEGTYTYVETADVPYTDAAGNVIDISALAGRDDFPTLDAATSFPYTPVRNGDVIPEALNDVTLYHNRGDSTWTGESTTMGDFQGLDDLMTENPVVEQTFEEIYTAWMDFGVDGFRIDTVKHVNYEFWQAWTAAIDAHAEATNPDFFTFGEVYDADATKTSPYVRGTGMDATLDFAFQAAAQGFAKGRPTTNLGTFFATDDYYTTTHSSVYAEPTFLGNHDMGRIGYLLGGGSGSEELLARSELAHSLMLLTRGQPVIYYGDEQGLAGSGGDKDARQDMFATQVDQYAGEQLIDGTVAGSTDRYNTDSALYQHIAELSRLRATYPALSTGSQIELYSQDSAGVYAFARVDRDEKVEHLVALNNAGEEQAVTLTSLTPGAAYTPLYGTDKAVTADADGKVTLTVPALGAVVLRADATVVAAADQAVTFTTPNGANLSGSTAEIAATTAADRWAETTFSYRPLGTDEWTAVGTAEDDTPRVYADLSNLSAGTVLEVRAVTTDADGNRAAASILAVVGADLSGAQPQADPEAPIDGLEVTIPGDHNTEMGCISDWQPDCEQALLTQDSASGLYTGTFDIPAGTWQYKVAIGGTWDENYGADAVAGGDNIYYTTAGGPVTFFYDARTHQVWNDAEAPVVTLPGSFQDELGCASDWDPACLASIMRPAGEGKWTFSTAALPTGAYEVKVAVGRSWDENYGVDGVAGGANYSFSATAGKSVVFTYDESTHLLTIEVTDPPAAGTGEERAYWIGSTTLAWPVSLLPDGVTRAQVVGDDGAPAADAPISLGLVLAPEGGAALSDGKVTGGTETPLRVVGNLRDDVLAAHPNLDGYIAVSLTDADGSALLSAEEVAEALKGQVAVVQRSSGDAAGSGVTAFTGVQTAPVIDALYADAAAEAPLGVTFTDGVPEFALWAPTAQAVTLLTWDTGSATGSAALVDGDPVRTPAVRGDDGRWTVDNADGGIPAGCQYQWEVQVYAPSTGKVETNLVTDPYSVGLTLNSARSVAVDLSDPDLAPEQWASTASPQVDSDAGRTIYELHARDFSAADQTVPEAYRGTYKAFTVTDSDGMRHLAELADAGIDTVHLLPTFDIASIEEDRSVQQVPDIPADAGPDSTEQQAAVSAVKDADAYNWGYDPYHYTTPEGSYATEGNQDGGARTVEFREMVGALHATGLQVVLDQVFNHTAGACQDATSVLDRVVPGYYQRLDAKGDVLTSTCCPNTATENALMERLMIDSVVTWARDYHVDGFRFDLMGYHSVDTMKKLRAALDELTLEKDGVDGSAIYLYGEGWNMGEIADNALFTTATQGQLDGTGIGTFNDRLRDAVHGGGPFDDDPRTYQGFGTGLYTDPNGLSDSTEEEQLADLGHLTDLVKLGLAGNLKDYSFTQSDGTVKRGAEIDYNGQAAGYASSPEETINYVDAHDNETLFDLGVFKLATDTPMADRVRMNSLSLATVTLGQSPSFWAAGTEMLRSKSLDRDSYNSGDHFNAIDWTGQDNGFGAGLPVESSNGSKWDIMRPLLADASLKPTADDIATSNAQMLDMLRIRTSTPLFRLGSADAIQAKLSFPNSGTEATPGVIDMFIDDTLGDDADASLAGVLVVFNASDAPVSETITDLAGREFVLHQVQADGADEVVKASTFDTATGTATVPARTVAVYVEKQAGGTAEPTAEPTVEPTAEPTSAASAEPTAEPTATAASASTQGGAAPSASQGATEVAASATAAPGKTGTGPLARTGAEAVVPLIAMAVALIVAGVLLGRRRRA</sequence>
<dbReference type="SUPFAM" id="SSF51011">
    <property type="entry name" value="Glycosyl hydrolase domain"/>
    <property type="match status" value="2"/>
</dbReference>
<dbReference type="GO" id="GO:0051060">
    <property type="term" value="F:pullulanase activity"/>
    <property type="evidence" value="ECO:0007669"/>
    <property type="project" value="InterPro"/>
</dbReference>
<dbReference type="Proteomes" id="UP000199671">
    <property type="component" value="Unassembled WGS sequence"/>
</dbReference>
<dbReference type="InterPro" id="IPR040671">
    <property type="entry name" value="Pullulanase_N2"/>
</dbReference>
<organism evidence="5 6">
    <name type="scientific">Actinomyces ruminicola</name>
    <dbReference type="NCBI Taxonomy" id="332524"/>
    <lineage>
        <taxon>Bacteria</taxon>
        <taxon>Bacillati</taxon>
        <taxon>Actinomycetota</taxon>
        <taxon>Actinomycetes</taxon>
        <taxon>Actinomycetales</taxon>
        <taxon>Actinomycetaceae</taxon>
        <taxon>Actinomyces</taxon>
    </lineage>
</organism>
<dbReference type="Gene3D" id="2.60.40.1180">
    <property type="entry name" value="Golgi alpha-mannosidase II"/>
    <property type="match status" value="2"/>
</dbReference>
<dbReference type="Pfam" id="PF11852">
    <property type="entry name" value="Pullul_strch_C"/>
    <property type="match status" value="1"/>
</dbReference>
<dbReference type="InterPro" id="IPR011839">
    <property type="entry name" value="Pullul_strch"/>
</dbReference>
<gene>
    <name evidence="5" type="ORF">SAMN04487766_10869</name>
</gene>
<dbReference type="Pfam" id="PF02922">
    <property type="entry name" value="CBM_48"/>
    <property type="match status" value="1"/>
</dbReference>
<dbReference type="Pfam" id="PF00128">
    <property type="entry name" value="Alpha-amylase"/>
    <property type="match status" value="1"/>
</dbReference>
<dbReference type="SUPFAM" id="SSF51445">
    <property type="entry name" value="(Trans)glycosidases"/>
    <property type="match status" value="2"/>
</dbReference>
<evidence type="ECO:0000256" key="1">
    <source>
        <dbReference type="ARBA" id="ARBA00008061"/>
    </source>
</evidence>
<dbReference type="InterPro" id="IPR054409">
    <property type="entry name" value="X25_BaPul-like"/>
</dbReference>
<dbReference type="Gene3D" id="2.60.40.1130">
    <property type="entry name" value="Rab geranylgeranyltransferase alpha-subunit, insert domain"/>
    <property type="match status" value="1"/>
</dbReference>
<proteinExistence type="inferred from homology"/>
<evidence type="ECO:0000313" key="6">
    <source>
        <dbReference type="Proteomes" id="UP000199671"/>
    </source>
</evidence>
<dbReference type="GO" id="GO:0005975">
    <property type="term" value="P:carbohydrate metabolic process"/>
    <property type="evidence" value="ECO:0007669"/>
    <property type="project" value="InterPro"/>
</dbReference>
<keyword evidence="3" id="KW-1133">Transmembrane helix</keyword>
<dbReference type="CDD" id="cd02860">
    <property type="entry name" value="E_set_Pullulanase"/>
    <property type="match status" value="1"/>
</dbReference>
<dbReference type="InterPro" id="IPR013783">
    <property type="entry name" value="Ig-like_fold"/>
</dbReference>
<dbReference type="Gene3D" id="2.60.40.10">
    <property type="entry name" value="Immunoglobulins"/>
    <property type="match status" value="4"/>
</dbReference>
<dbReference type="PANTHER" id="PTHR43002">
    <property type="entry name" value="GLYCOGEN DEBRANCHING ENZYME"/>
    <property type="match status" value="1"/>
</dbReference>
<dbReference type="InterPro" id="IPR006047">
    <property type="entry name" value="GH13_cat_dom"/>
</dbReference>
<evidence type="ECO:0000256" key="2">
    <source>
        <dbReference type="SAM" id="MobiDB-lite"/>
    </source>
</evidence>
<name>A0A1G9WVV6_9ACTO</name>
<feature type="compositionally biased region" description="Low complexity" evidence="2">
    <location>
        <begin position="1968"/>
        <end position="2016"/>
    </location>
</feature>
<keyword evidence="3" id="KW-0472">Membrane</keyword>
<comment type="similarity">
    <text evidence="1">Belongs to the glycosyl hydrolase 13 family.</text>
</comment>
<dbReference type="SMART" id="SM00642">
    <property type="entry name" value="Aamy"/>
    <property type="match status" value="1"/>
</dbReference>
<dbReference type="InterPro" id="IPR024561">
    <property type="entry name" value="Pullul_strch_C"/>
</dbReference>
<evidence type="ECO:0000256" key="3">
    <source>
        <dbReference type="SAM" id="Phobius"/>
    </source>
</evidence>
<protein>
    <submittedName>
        <fullName evidence="5">Alpha-1,6-glucosidases, pullulanase-type</fullName>
    </submittedName>
</protein>
<dbReference type="SUPFAM" id="SSF81296">
    <property type="entry name" value="E set domains"/>
    <property type="match status" value="2"/>
</dbReference>
<keyword evidence="3" id="KW-0812">Transmembrane</keyword>
<dbReference type="InterPro" id="IPR004193">
    <property type="entry name" value="Glyco_hydro_13_N"/>
</dbReference>
<accession>A0A1G9WVV6</accession>
<feature type="transmembrane region" description="Helical" evidence="3">
    <location>
        <begin position="2032"/>
        <end position="2051"/>
    </location>
</feature>
<dbReference type="Pfam" id="PF17967">
    <property type="entry name" value="Pullulanase_N2"/>
    <property type="match status" value="1"/>
</dbReference>
<dbReference type="CDD" id="cd11339">
    <property type="entry name" value="AmyAc_bac_CMD_like_2"/>
    <property type="match status" value="1"/>
</dbReference>